<comment type="caution">
    <text evidence="1">The sequence shown here is derived from an EMBL/GenBank/DDBJ whole genome shotgun (WGS) entry which is preliminary data.</text>
</comment>
<proteinExistence type="predicted"/>
<dbReference type="AlphaFoldDB" id="A0A9W6BIS0"/>
<name>A0A9W6BIS0_9CHLO</name>
<evidence type="ECO:0000313" key="1">
    <source>
        <dbReference type="EMBL" id="GLC52525.1"/>
    </source>
</evidence>
<keyword evidence="2" id="KW-1185">Reference proteome</keyword>
<sequence>MEREMQMGGWKGLQGSGVCEGAVWMDLVALVLRRCGRVGAVVALVQTGRTTGEVRSAKGGWRSRWHWKPGGAGAQQAFVGSQHGTLALLCSARSMCAAGCDVSAGSPSELWA</sequence>
<accession>A0A9W6BIS0</accession>
<evidence type="ECO:0000313" key="2">
    <source>
        <dbReference type="Proteomes" id="UP001165080"/>
    </source>
</evidence>
<protein>
    <submittedName>
        <fullName evidence="1">Uncharacterized protein</fullName>
    </submittedName>
</protein>
<dbReference type="Proteomes" id="UP001165080">
    <property type="component" value="Unassembled WGS sequence"/>
</dbReference>
<gene>
    <name evidence="1" type="primary">PLESTB001039</name>
    <name evidence="1" type="ORF">PLESTB_000639300</name>
</gene>
<dbReference type="EMBL" id="BRXU01000006">
    <property type="protein sequence ID" value="GLC52525.1"/>
    <property type="molecule type" value="Genomic_DNA"/>
</dbReference>
<organism evidence="1 2">
    <name type="scientific">Pleodorina starrii</name>
    <dbReference type="NCBI Taxonomy" id="330485"/>
    <lineage>
        <taxon>Eukaryota</taxon>
        <taxon>Viridiplantae</taxon>
        <taxon>Chlorophyta</taxon>
        <taxon>core chlorophytes</taxon>
        <taxon>Chlorophyceae</taxon>
        <taxon>CS clade</taxon>
        <taxon>Chlamydomonadales</taxon>
        <taxon>Volvocaceae</taxon>
        <taxon>Pleodorina</taxon>
    </lineage>
</organism>
<reference evidence="1 2" key="1">
    <citation type="journal article" date="2023" name="Commun. Biol.">
        <title>Reorganization of the ancestral sex-determining regions during the evolution of trioecy in Pleodorina starrii.</title>
        <authorList>
            <person name="Takahashi K."/>
            <person name="Suzuki S."/>
            <person name="Kawai-Toyooka H."/>
            <person name="Yamamoto K."/>
            <person name="Hamaji T."/>
            <person name="Ootsuki R."/>
            <person name="Yamaguchi H."/>
            <person name="Kawachi M."/>
            <person name="Higashiyama T."/>
            <person name="Nozaki H."/>
        </authorList>
    </citation>
    <scope>NUCLEOTIDE SEQUENCE [LARGE SCALE GENOMIC DNA]</scope>
    <source>
        <strain evidence="1 2">NIES-4479</strain>
    </source>
</reference>